<comment type="similarity">
    <text evidence="1">Belongs to the multicopper oxidase family.</text>
</comment>
<evidence type="ECO:0000259" key="3">
    <source>
        <dbReference type="Pfam" id="PF07731"/>
    </source>
</evidence>
<dbReference type="GO" id="GO:0005507">
    <property type="term" value="F:copper ion binding"/>
    <property type="evidence" value="ECO:0007669"/>
    <property type="project" value="InterPro"/>
</dbReference>
<feature type="domain" description="Plastocyanin-like" evidence="3">
    <location>
        <begin position="339"/>
        <end position="455"/>
    </location>
</feature>
<feature type="signal peptide" evidence="2">
    <location>
        <begin position="1"/>
        <end position="18"/>
    </location>
</feature>
<accession>A0A165ARY0</accession>
<dbReference type="InterPro" id="IPR008972">
    <property type="entry name" value="Cupredoxin"/>
</dbReference>
<dbReference type="SUPFAM" id="SSF49503">
    <property type="entry name" value="Cupredoxins"/>
    <property type="match status" value="3"/>
</dbReference>
<organism evidence="4 5">
    <name type="scientific">Exidia glandulosa HHB12029</name>
    <dbReference type="NCBI Taxonomy" id="1314781"/>
    <lineage>
        <taxon>Eukaryota</taxon>
        <taxon>Fungi</taxon>
        <taxon>Dikarya</taxon>
        <taxon>Basidiomycota</taxon>
        <taxon>Agaricomycotina</taxon>
        <taxon>Agaricomycetes</taxon>
        <taxon>Auriculariales</taxon>
        <taxon>Exidiaceae</taxon>
        <taxon>Exidia</taxon>
    </lineage>
</organism>
<dbReference type="STRING" id="1314781.A0A165ARY0"/>
<keyword evidence="2" id="KW-0732">Signal</keyword>
<dbReference type="Pfam" id="PF07731">
    <property type="entry name" value="Cu-oxidase_2"/>
    <property type="match status" value="1"/>
</dbReference>
<dbReference type="InterPro" id="IPR045087">
    <property type="entry name" value="Cu-oxidase_fam"/>
</dbReference>
<evidence type="ECO:0000313" key="5">
    <source>
        <dbReference type="Proteomes" id="UP000077266"/>
    </source>
</evidence>
<evidence type="ECO:0000256" key="1">
    <source>
        <dbReference type="ARBA" id="ARBA00010609"/>
    </source>
</evidence>
<dbReference type="OrthoDB" id="3194688at2759"/>
<dbReference type="EMBL" id="KV426633">
    <property type="protein sequence ID" value="KZV79347.1"/>
    <property type="molecule type" value="Genomic_DNA"/>
</dbReference>
<dbReference type="AlphaFoldDB" id="A0A165ARY0"/>
<keyword evidence="5" id="KW-1185">Reference proteome</keyword>
<dbReference type="Gene3D" id="2.60.40.420">
    <property type="entry name" value="Cupredoxins - blue copper proteins"/>
    <property type="match status" value="4"/>
</dbReference>
<sequence length="527" mass="58626">MLSLGVFVSLALSLVAVAQVPVTPAAKFDWVSPVYTEIFEHPLPIPPTAVPIATFVNATTGQIIDYYEMTIEKFNLQTYPADEGFGPTSYVGYNGTAPGPTFRVTQGRQAVSARTLWYHDHAIGITAVNAYFGQAGFYILDDPNEDATLGLPQGQYDIPLMITSKQFLPGKSGQLLSPEEERVALYGDVITVNAQPWPFLAVEPRKYRFRLLDASISRTYKAYLVASGNPNVRIPFTVIGSDSGLVSTATSTTDIVLAIAERWDIVIDFAPFIGQNITMMNERDFQTNEDYFASDRIMQFRVGNTVTSTANNNLPTQLRTLDLPDPKVGIDHDFVFERKNGMWLINGVGFEDIENRILAKPERGATQQWILENKGGGWSHPIHVHLVDFQIVSRTGGRGAVEPYEKVALKDVVYLGENEKLQIIARYTPWDGVYMFHCHNLVHEDHDMMAAFNVTDLLTDFGYTDTMGLADPLDARFRSKPGVGPFDLNTVLTVDIPFLARLNAYANVPQVEAALVEYWQTHTATQI</sequence>
<gene>
    <name evidence="4" type="ORF">EXIGLDRAFT_743151</name>
</gene>
<dbReference type="Proteomes" id="UP000077266">
    <property type="component" value="Unassembled WGS sequence"/>
</dbReference>
<dbReference type="PANTHER" id="PTHR48267:SF1">
    <property type="entry name" value="BILIRUBIN OXIDASE"/>
    <property type="match status" value="1"/>
</dbReference>
<feature type="chain" id="PRO_5007855380" evidence="2">
    <location>
        <begin position="19"/>
        <end position="527"/>
    </location>
</feature>
<evidence type="ECO:0000313" key="4">
    <source>
        <dbReference type="EMBL" id="KZV79347.1"/>
    </source>
</evidence>
<dbReference type="GO" id="GO:0016491">
    <property type="term" value="F:oxidoreductase activity"/>
    <property type="evidence" value="ECO:0007669"/>
    <property type="project" value="InterPro"/>
</dbReference>
<reference evidence="4 5" key="1">
    <citation type="journal article" date="2016" name="Mol. Biol. Evol.">
        <title>Comparative Genomics of Early-Diverging Mushroom-Forming Fungi Provides Insights into the Origins of Lignocellulose Decay Capabilities.</title>
        <authorList>
            <person name="Nagy L.G."/>
            <person name="Riley R."/>
            <person name="Tritt A."/>
            <person name="Adam C."/>
            <person name="Daum C."/>
            <person name="Floudas D."/>
            <person name="Sun H."/>
            <person name="Yadav J.S."/>
            <person name="Pangilinan J."/>
            <person name="Larsson K.H."/>
            <person name="Matsuura K."/>
            <person name="Barry K."/>
            <person name="Labutti K."/>
            <person name="Kuo R."/>
            <person name="Ohm R.A."/>
            <person name="Bhattacharya S.S."/>
            <person name="Shirouzu T."/>
            <person name="Yoshinaga Y."/>
            <person name="Martin F.M."/>
            <person name="Grigoriev I.V."/>
            <person name="Hibbett D.S."/>
        </authorList>
    </citation>
    <scope>NUCLEOTIDE SEQUENCE [LARGE SCALE GENOMIC DNA]</scope>
    <source>
        <strain evidence="4 5">HHB12029</strain>
    </source>
</reference>
<name>A0A165ARY0_EXIGL</name>
<dbReference type="InParanoid" id="A0A165ARY0"/>
<protein>
    <submittedName>
        <fullName evidence="4">Putative bilirubin oxidase</fullName>
    </submittedName>
</protein>
<evidence type="ECO:0000256" key="2">
    <source>
        <dbReference type="SAM" id="SignalP"/>
    </source>
</evidence>
<dbReference type="CDD" id="cd13889">
    <property type="entry name" value="CuRO_3_BOD"/>
    <property type="match status" value="1"/>
</dbReference>
<dbReference type="PANTHER" id="PTHR48267">
    <property type="entry name" value="CUPREDOXIN SUPERFAMILY PROTEIN"/>
    <property type="match status" value="1"/>
</dbReference>
<proteinExistence type="inferred from homology"/>
<dbReference type="InterPro" id="IPR011706">
    <property type="entry name" value="Cu-oxidase_C"/>
</dbReference>
<dbReference type="CDD" id="cd13866">
    <property type="entry name" value="CuRO_2_BOD"/>
    <property type="match status" value="1"/>
</dbReference>